<dbReference type="EMBL" id="BMHA01000006">
    <property type="protein sequence ID" value="GGI06388.1"/>
    <property type="molecule type" value="Genomic_DNA"/>
</dbReference>
<dbReference type="InterPro" id="IPR035906">
    <property type="entry name" value="MetI-like_sf"/>
</dbReference>
<keyword evidence="7 8" id="KW-0472">Membrane</keyword>
<evidence type="ECO:0000256" key="3">
    <source>
        <dbReference type="ARBA" id="ARBA00022475"/>
    </source>
</evidence>
<keyword evidence="6 8" id="KW-1133">Transmembrane helix</keyword>
<dbReference type="Gene3D" id="1.10.3720.10">
    <property type="entry name" value="MetI-like"/>
    <property type="match status" value="1"/>
</dbReference>
<evidence type="ECO:0000256" key="5">
    <source>
        <dbReference type="ARBA" id="ARBA00022970"/>
    </source>
</evidence>
<evidence type="ECO:0000256" key="4">
    <source>
        <dbReference type="ARBA" id="ARBA00022692"/>
    </source>
</evidence>
<dbReference type="PROSITE" id="PS50928">
    <property type="entry name" value="ABC_TM1"/>
    <property type="match status" value="1"/>
</dbReference>
<protein>
    <submittedName>
        <fullName evidence="10">ABC transporter permease</fullName>
    </submittedName>
</protein>
<comment type="caution">
    <text evidence="10">The sequence shown here is derived from an EMBL/GenBank/DDBJ whole genome shotgun (WGS) entry which is preliminary data.</text>
</comment>
<feature type="transmembrane region" description="Helical" evidence="8">
    <location>
        <begin position="96"/>
        <end position="119"/>
    </location>
</feature>
<evidence type="ECO:0000256" key="2">
    <source>
        <dbReference type="ARBA" id="ARBA00022448"/>
    </source>
</evidence>
<dbReference type="CDD" id="cd06261">
    <property type="entry name" value="TM_PBP2"/>
    <property type="match status" value="1"/>
</dbReference>
<evidence type="ECO:0000256" key="1">
    <source>
        <dbReference type="ARBA" id="ARBA00004651"/>
    </source>
</evidence>
<keyword evidence="3" id="KW-1003">Cell membrane</keyword>
<keyword evidence="5" id="KW-0029">Amino-acid transport</keyword>
<dbReference type="Pfam" id="PF00528">
    <property type="entry name" value="BPD_transp_1"/>
    <property type="match status" value="1"/>
</dbReference>
<sequence length="266" mass="29035">MTRESVRPLLVGGVSTTAVLALLGWWVTTSPQWPRIQAQFFDPDAMRAAFPRVLDGFWLNLRIFAVAQVAILVLALLVAVVRSLTGPVAAPLRLGAVVFVDLLRGVPSLLLILLFGFGIPALQLPGLSRSSLFWGTVALVLSYSAYTAEVYRSGMDAVHGGQRAAAKALGLSQWQTLRFAIVPQAIRNVTPALLNGAVSLQKDVVLLSVIGVREAVREAQIYTSSTFNYSSYLVAAGLFLLASVPLARFTDYYARRDMQRRLQRTF</sequence>
<comment type="subcellular location">
    <subcellularLocation>
        <location evidence="1 8">Cell membrane</location>
        <topology evidence="1 8">Multi-pass membrane protein</topology>
    </subcellularLocation>
</comment>
<feature type="transmembrane region" description="Helical" evidence="8">
    <location>
        <begin position="61"/>
        <end position="84"/>
    </location>
</feature>
<keyword evidence="11" id="KW-1185">Reference proteome</keyword>
<dbReference type="PANTHER" id="PTHR30614">
    <property type="entry name" value="MEMBRANE COMPONENT OF AMINO ACID ABC TRANSPORTER"/>
    <property type="match status" value="1"/>
</dbReference>
<dbReference type="NCBIfam" id="TIGR01726">
    <property type="entry name" value="HEQRo_perm_3TM"/>
    <property type="match status" value="1"/>
</dbReference>
<comment type="similarity">
    <text evidence="8">Belongs to the binding-protein-dependent transport system permease family.</text>
</comment>
<dbReference type="Proteomes" id="UP000650511">
    <property type="component" value="Unassembled WGS sequence"/>
</dbReference>
<evidence type="ECO:0000256" key="6">
    <source>
        <dbReference type="ARBA" id="ARBA00022989"/>
    </source>
</evidence>
<dbReference type="InterPro" id="IPR043429">
    <property type="entry name" value="ArtM/GltK/GlnP/TcyL/YhdX-like"/>
</dbReference>
<dbReference type="PANTHER" id="PTHR30614:SF0">
    <property type="entry name" value="L-CYSTINE TRANSPORT SYSTEM PERMEASE PROTEIN TCYL"/>
    <property type="match status" value="1"/>
</dbReference>
<dbReference type="GO" id="GO:0043190">
    <property type="term" value="C:ATP-binding cassette (ABC) transporter complex"/>
    <property type="evidence" value="ECO:0007669"/>
    <property type="project" value="InterPro"/>
</dbReference>
<keyword evidence="4 8" id="KW-0812">Transmembrane</keyword>
<feature type="transmembrane region" description="Helical" evidence="8">
    <location>
        <begin position="6"/>
        <end position="27"/>
    </location>
</feature>
<reference evidence="10" key="1">
    <citation type="journal article" date="2014" name="Int. J. Syst. Evol. Microbiol.">
        <title>Complete genome sequence of Corynebacterium casei LMG S-19264T (=DSM 44701T), isolated from a smear-ripened cheese.</title>
        <authorList>
            <consortium name="US DOE Joint Genome Institute (JGI-PGF)"/>
            <person name="Walter F."/>
            <person name="Albersmeier A."/>
            <person name="Kalinowski J."/>
            <person name="Ruckert C."/>
        </authorList>
    </citation>
    <scope>NUCLEOTIDE SEQUENCE</scope>
    <source>
        <strain evidence="10">CGMCC 1.14988</strain>
    </source>
</reference>
<dbReference type="RefSeq" id="WP_205745282.1">
    <property type="nucleotide sequence ID" value="NZ_BMHA01000006.1"/>
</dbReference>
<evidence type="ECO:0000256" key="7">
    <source>
        <dbReference type="ARBA" id="ARBA00023136"/>
    </source>
</evidence>
<dbReference type="GO" id="GO:0006865">
    <property type="term" value="P:amino acid transport"/>
    <property type="evidence" value="ECO:0007669"/>
    <property type="project" value="UniProtKB-KW"/>
</dbReference>
<keyword evidence="2 8" id="KW-0813">Transport</keyword>
<name>A0A8J3A831_9ACTN</name>
<gene>
    <name evidence="10" type="ORF">GCM10011354_18840</name>
</gene>
<dbReference type="AlphaFoldDB" id="A0A8J3A831"/>
<accession>A0A8J3A831</accession>
<evidence type="ECO:0000256" key="8">
    <source>
        <dbReference type="RuleBase" id="RU363032"/>
    </source>
</evidence>
<feature type="domain" description="ABC transmembrane type-1" evidence="9">
    <location>
        <begin position="57"/>
        <end position="250"/>
    </location>
</feature>
<evidence type="ECO:0000259" key="9">
    <source>
        <dbReference type="PROSITE" id="PS50928"/>
    </source>
</evidence>
<dbReference type="InterPro" id="IPR010065">
    <property type="entry name" value="AA_ABC_transptr_permease_3TM"/>
</dbReference>
<evidence type="ECO:0000313" key="11">
    <source>
        <dbReference type="Proteomes" id="UP000650511"/>
    </source>
</evidence>
<evidence type="ECO:0000313" key="10">
    <source>
        <dbReference type="EMBL" id="GGI06388.1"/>
    </source>
</evidence>
<proteinExistence type="inferred from homology"/>
<dbReference type="InterPro" id="IPR000515">
    <property type="entry name" value="MetI-like"/>
</dbReference>
<reference evidence="10" key="2">
    <citation type="submission" date="2020-09" db="EMBL/GenBank/DDBJ databases">
        <authorList>
            <person name="Sun Q."/>
            <person name="Zhou Y."/>
        </authorList>
    </citation>
    <scope>NUCLEOTIDE SEQUENCE</scope>
    <source>
        <strain evidence="10">CGMCC 1.14988</strain>
    </source>
</reference>
<organism evidence="10 11">
    <name type="scientific">Egicoccus halophilus</name>
    <dbReference type="NCBI Taxonomy" id="1670830"/>
    <lineage>
        <taxon>Bacteria</taxon>
        <taxon>Bacillati</taxon>
        <taxon>Actinomycetota</taxon>
        <taxon>Nitriliruptoria</taxon>
        <taxon>Egicoccales</taxon>
        <taxon>Egicoccaceae</taxon>
        <taxon>Egicoccus</taxon>
    </lineage>
</organism>
<feature type="transmembrane region" description="Helical" evidence="8">
    <location>
        <begin position="232"/>
        <end position="254"/>
    </location>
</feature>
<dbReference type="GO" id="GO:0022857">
    <property type="term" value="F:transmembrane transporter activity"/>
    <property type="evidence" value="ECO:0007669"/>
    <property type="project" value="InterPro"/>
</dbReference>
<dbReference type="SUPFAM" id="SSF161098">
    <property type="entry name" value="MetI-like"/>
    <property type="match status" value="1"/>
</dbReference>